<dbReference type="Pfam" id="PF01547">
    <property type="entry name" value="SBP_bac_1"/>
    <property type="match status" value="1"/>
</dbReference>
<dbReference type="InterPro" id="IPR050490">
    <property type="entry name" value="Bact_solute-bd_prot1"/>
</dbReference>
<dbReference type="InterPro" id="IPR006059">
    <property type="entry name" value="SBP"/>
</dbReference>
<evidence type="ECO:0000256" key="2">
    <source>
        <dbReference type="SAM" id="SignalP"/>
    </source>
</evidence>
<dbReference type="EMBL" id="JAHQCR010000018">
    <property type="protein sequence ID" value="MBU9720590.1"/>
    <property type="molecule type" value="Genomic_DNA"/>
</dbReference>
<comment type="caution">
    <text evidence="3">The sequence shown here is derived from an EMBL/GenBank/DDBJ whole genome shotgun (WGS) entry which is preliminary data.</text>
</comment>
<dbReference type="PANTHER" id="PTHR43649:SF14">
    <property type="entry name" value="BLR3389 PROTEIN"/>
    <property type="match status" value="1"/>
</dbReference>
<keyword evidence="4" id="KW-1185">Reference proteome</keyword>
<feature type="chain" id="PRO_5045366885" evidence="2">
    <location>
        <begin position="27"/>
        <end position="471"/>
    </location>
</feature>
<reference evidence="3 4" key="1">
    <citation type="submission" date="2021-06" db="EMBL/GenBank/DDBJ databases">
        <title>Bacillus sp. RD4P76, an endophyte from a halophyte.</title>
        <authorList>
            <person name="Sun J.-Q."/>
        </authorList>
    </citation>
    <scope>NUCLEOTIDE SEQUENCE [LARGE SCALE GENOMIC DNA]</scope>
    <source>
        <strain evidence="3 4">JCM 17098</strain>
    </source>
</reference>
<organism evidence="3 4">
    <name type="scientific">Evansella alkalicola</name>
    <dbReference type="NCBI Taxonomy" id="745819"/>
    <lineage>
        <taxon>Bacteria</taxon>
        <taxon>Bacillati</taxon>
        <taxon>Bacillota</taxon>
        <taxon>Bacilli</taxon>
        <taxon>Bacillales</taxon>
        <taxon>Bacillaceae</taxon>
        <taxon>Evansella</taxon>
    </lineage>
</organism>
<protein>
    <submittedName>
        <fullName evidence="3">Extracellular solute-binding protein</fullName>
    </submittedName>
</protein>
<feature type="signal peptide" evidence="2">
    <location>
        <begin position="1"/>
        <end position="26"/>
    </location>
</feature>
<accession>A0ABS6JPY1</accession>
<dbReference type="PANTHER" id="PTHR43649">
    <property type="entry name" value="ARABINOSE-BINDING PROTEIN-RELATED"/>
    <property type="match status" value="1"/>
</dbReference>
<sequence>MFKSRLKVGTLAATLLLGLAACGGDADPDPGDTGTGDTGDGAPAGEAVVDFMHIWPAGSSPDHHRIVSDIIAEFEADNPGVTINMEVLENEQYKNQLQIISSSNQLPDVGMTWPAGFMVPYVNGNRFATLDDIFDEELNEDDFVAGTREAYEFDGQTYALPVELNIAPVFYNQELFEENGLDVPETYDEFLNVIDTLAENGVTPIALGNRDRWTGSMWYMYLADRYGANALNDAIDRSGSFEDEGLIQAAAEIQNMVDRNAFIRGFNGLSDQEAKAEFMNGNAAMYLIGSWDLPNFTTNEEVPQEFRDNVGFFKFPEVEGGEGDIDSWVGGPGVGLFVSEASDVKDEAKQFVKYFVQRWGEESVEDAGVIPGTQVDTDEVELAPLFIEVLDELNNASDITLFADVQMNAAVAETHLTLIQSLFGNEVTPEDFARQHEEALEENQGEDEVDFDDAEDDADADEAVDEEVDEE</sequence>
<gene>
    <name evidence="3" type="ORF">KS407_03915</name>
</gene>
<feature type="region of interest" description="Disordered" evidence="1">
    <location>
        <begin position="431"/>
        <end position="471"/>
    </location>
</feature>
<keyword evidence="2" id="KW-0732">Signal</keyword>
<dbReference type="Gene3D" id="3.40.190.10">
    <property type="entry name" value="Periplasmic binding protein-like II"/>
    <property type="match status" value="2"/>
</dbReference>
<proteinExistence type="predicted"/>
<name>A0ABS6JPY1_9BACI</name>
<dbReference type="Proteomes" id="UP000790580">
    <property type="component" value="Unassembled WGS sequence"/>
</dbReference>
<evidence type="ECO:0000313" key="4">
    <source>
        <dbReference type="Proteomes" id="UP000790580"/>
    </source>
</evidence>
<dbReference type="PROSITE" id="PS51257">
    <property type="entry name" value="PROKAR_LIPOPROTEIN"/>
    <property type="match status" value="1"/>
</dbReference>
<dbReference type="RefSeq" id="WP_088076594.1">
    <property type="nucleotide sequence ID" value="NZ_JAHQCR010000018.1"/>
</dbReference>
<feature type="compositionally biased region" description="Acidic residues" evidence="1">
    <location>
        <begin position="439"/>
        <end position="471"/>
    </location>
</feature>
<evidence type="ECO:0000313" key="3">
    <source>
        <dbReference type="EMBL" id="MBU9720590.1"/>
    </source>
</evidence>
<evidence type="ECO:0000256" key="1">
    <source>
        <dbReference type="SAM" id="MobiDB-lite"/>
    </source>
</evidence>
<dbReference type="SUPFAM" id="SSF53850">
    <property type="entry name" value="Periplasmic binding protein-like II"/>
    <property type="match status" value="1"/>
</dbReference>